<evidence type="ECO:0000256" key="4">
    <source>
        <dbReference type="ARBA" id="ARBA00022989"/>
    </source>
</evidence>
<keyword evidence="8" id="KW-1185">Reference proteome</keyword>
<dbReference type="PANTHER" id="PTHR15282:SF10">
    <property type="entry name" value="POTASSIUM VOLTAGE-GATED CHANNEL SUBFAMILY E MEMBER 1"/>
    <property type="match status" value="1"/>
</dbReference>
<dbReference type="GO" id="GO:0060307">
    <property type="term" value="P:regulation of ventricular cardiac muscle cell membrane repolarization"/>
    <property type="evidence" value="ECO:0007669"/>
    <property type="project" value="TreeGrafter"/>
</dbReference>
<dbReference type="GO" id="GO:0086091">
    <property type="term" value="P:regulation of heart rate by cardiac conduction"/>
    <property type="evidence" value="ECO:0007669"/>
    <property type="project" value="TreeGrafter"/>
</dbReference>
<evidence type="ECO:0000256" key="1">
    <source>
        <dbReference type="ARBA" id="ARBA00004167"/>
    </source>
</evidence>
<reference evidence="7" key="2">
    <citation type="submission" date="2025-09" db="UniProtKB">
        <authorList>
            <consortium name="Ensembl"/>
        </authorList>
    </citation>
    <scope>IDENTIFICATION</scope>
</reference>
<evidence type="ECO:0000256" key="5">
    <source>
        <dbReference type="ARBA" id="ARBA00023136"/>
    </source>
</evidence>
<evidence type="ECO:0000256" key="2">
    <source>
        <dbReference type="ARBA" id="ARBA00005688"/>
    </source>
</evidence>
<dbReference type="GO" id="GO:0044325">
    <property type="term" value="F:transmembrane transporter binding"/>
    <property type="evidence" value="ECO:0007669"/>
    <property type="project" value="TreeGrafter"/>
</dbReference>
<dbReference type="GO" id="GO:0005251">
    <property type="term" value="F:delayed rectifier potassium channel activity"/>
    <property type="evidence" value="ECO:0007669"/>
    <property type="project" value="TreeGrafter"/>
</dbReference>
<dbReference type="AlphaFoldDB" id="A0A8C7WSH5"/>
<dbReference type="Ensembl" id="ENSOSIT00000002766.1">
    <property type="protein sequence ID" value="ENSOSIP00000002580.1"/>
    <property type="gene ID" value="ENSOSIG00000001542.1"/>
</dbReference>
<reference evidence="7" key="1">
    <citation type="submission" date="2025-08" db="UniProtKB">
        <authorList>
            <consortium name="Ensembl"/>
        </authorList>
    </citation>
    <scope>IDENTIFICATION</scope>
</reference>
<evidence type="ECO:0008006" key="9">
    <source>
        <dbReference type="Google" id="ProtNLM"/>
    </source>
</evidence>
<keyword evidence="4 6" id="KW-1133">Transmembrane helix</keyword>
<dbReference type="InterPro" id="IPR000369">
    <property type="entry name" value="K_chnl_KCNE"/>
</dbReference>
<comment type="similarity">
    <text evidence="2">Belongs to the potassium channel KCNE family.</text>
</comment>
<dbReference type="PRINTS" id="PR00168">
    <property type="entry name" value="KCNECHANNEL"/>
</dbReference>
<evidence type="ECO:0000256" key="6">
    <source>
        <dbReference type="SAM" id="Phobius"/>
    </source>
</evidence>
<dbReference type="GO" id="GO:1902282">
    <property type="term" value="F:voltage-gated potassium channel activity involved in ventricular cardiac muscle cell action potential repolarization"/>
    <property type="evidence" value="ECO:0007669"/>
    <property type="project" value="TreeGrafter"/>
</dbReference>
<evidence type="ECO:0000313" key="7">
    <source>
        <dbReference type="Ensembl" id="ENSOSIP00000002580.1"/>
    </source>
</evidence>
<proteinExistence type="inferred from homology"/>
<dbReference type="PANTHER" id="PTHR15282">
    <property type="entry name" value="POTASSIUM VOLTAGE-GATED CHANNEL SUBFAMILY E MEMBER 1, 3"/>
    <property type="match status" value="1"/>
</dbReference>
<name>A0A8C7WSH5_9TELE</name>
<accession>A0A8C7WSH5</accession>
<evidence type="ECO:0000313" key="8">
    <source>
        <dbReference type="Proteomes" id="UP000694383"/>
    </source>
</evidence>
<sequence>MFPTNSTELQSLLLSFLHHCLNGTNLHAQNHTTQHAVQARGGARAQSQGVVYILLMVGMFSFCSFGIMLSYIRSRKLESSQDPYHQYIAHDWTAVAAPSRVVAEALHREAGREGPIIFSTAKTRLWRARRADKLQTPLRNA</sequence>
<dbReference type="GO" id="GO:0008076">
    <property type="term" value="C:voltage-gated potassium channel complex"/>
    <property type="evidence" value="ECO:0007669"/>
    <property type="project" value="TreeGrafter"/>
</dbReference>
<comment type="subcellular location">
    <subcellularLocation>
        <location evidence="1">Membrane</location>
        <topology evidence="1">Single-pass membrane protein</topology>
    </subcellularLocation>
</comment>
<feature type="transmembrane region" description="Helical" evidence="6">
    <location>
        <begin position="50"/>
        <end position="72"/>
    </location>
</feature>
<protein>
    <recommendedName>
        <fullName evidence="9">Potassium voltage-gated channel subfamily E member 1</fullName>
    </recommendedName>
</protein>
<organism evidence="7 8">
    <name type="scientific">Oryzias sinensis</name>
    <name type="common">Chinese medaka</name>
    <dbReference type="NCBI Taxonomy" id="183150"/>
    <lineage>
        <taxon>Eukaryota</taxon>
        <taxon>Metazoa</taxon>
        <taxon>Chordata</taxon>
        <taxon>Craniata</taxon>
        <taxon>Vertebrata</taxon>
        <taxon>Euteleostomi</taxon>
        <taxon>Actinopterygii</taxon>
        <taxon>Neopterygii</taxon>
        <taxon>Teleostei</taxon>
        <taxon>Neoteleostei</taxon>
        <taxon>Acanthomorphata</taxon>
        <taxon>Ovalentaria</taxon>
        <taxon>Atherinomorphae</taxon>
        <taxon>Beloniformes</taxon>
        <taxon>Adrianichthyidae</taxon>
        <taxon>Oryziinae</taxon>
        <taxon>Oryzias</taxon>
    </lineage>
</organism>
<dbReference type="GO" id="GO:0097623">
    <property type="term" value="P:potassium ion export across plasma membrane"/>
    <property type="evidence" value="ECO:0007669"/>
    <property type="project" value="TreeGrafter"/>
</dbReference>
<dbReference type="Pfam" id="PF02060">
    <property type="entry name" value="ISK_Channel"/>
    <property type="match status" value="1"/>
</dbReference>
<dbReference type="Proteomes" id="UP000694383">
    <property type="component" value="Unplaced"/>
</dbReference>
<dbReference type="GO" id="GO:0015459">
    <property type="term" value="F:potassium channel regulator activity"/>
    <property type="evidence" value="ECO:0007669"/>
    <property type="project" value="TreeGrafter"/>
</dbReference>
<evidence type="ECO:0000256" key="3">
    <source>
        <dbReference type="ARBA" id="ARBA00022692"/>
    </source>
</evidence>
<dbReference type="GeneTree" id="ENSGT00940000154497"/>
<keyword evidence="3 6" id="KW-0812">Transmembrane</keyword>
<keyword evidence="5 6" id="KW-0472">Membrane</keyword>